<evidence type="ECO:0000313" key="10">
    <source>
        <dbReference type="EMBL" id="VFK05620.1"/>
    </source>
</evidence>
<keyword evidence="10" id="KW-0030">Aminoacyl-tRNA synthetase</keyword>
<dbReference type="GO" id="GO:0000049">
    <property type="term" value="F:tRNA binding"/>
    <property type="evidence" value="ECO:0007669"/>
    <property type="project" value="TreeGrafter"/>
</dbReference>
<evidence type="ECO:0000313" key="8">
    <source>
        <dbReference type="EMBL" id="VFK02664.1"/>
    </source>
</evidence>
<keyword evidence="4" id="KW-0067">ATP-binding</keyword>
<sequence length="345" mass="37796">MSTEEKAWRPVADLAMLRLRAALLQRIRAFFAERDVLEVETPLLASTTTTEPHLASLQVHPGPFGAPLDNRQPPTNPIEEDHQGTSPRAAPLFLQTSPESFMKRLLAAGSGPIYQLCKAFREEEVGRCHNPEFTILEWYRPGFDRAALMDEIDALLRATLGIGPGARIGYAEAFRRHAGLDPFRAPLSTLQDHTRGLGLTPEDAHSLHRDDCLDLILSRVVQPALGPGPVFLSGFPASQAAMARLAPDDPAVAQRFELFVDGIELANGYHELGDAREQRARFLADGAKRRERRLPAVPMDERLLGALAHGMPDCAGVALGVDRLVMLAGGARRLDSVLAFPFSRV</sequence>
<comment type="subunit">
    <text evidence="1">Homodimer.</text>
</comment>
<dbReference type="Pfam" id="PF00152">
    <property type="entry name" value="tRNA-synt_2"/>
    <property type="match status" value="1"/>
</dbReference>
<name>A0A450VLP6_9GAMM</name>
<dbReference type="GO" id="GO:0006430">
    <property type="term" value="P:lysyl-tRNA aminoacylation"/>
    <property type="evidence" value="ECO:0007669"/>
    <property type="project" value="InterPro"/>
</dbReference>
<evidence type="ECO:0000256" key="2">
    <source>
        <dbReference type="ARBA" id="ARBA00022598"/>
    </source>
</evidence>
<dbReference type="PANTHER" id="PTHR42918">
    <property type="entry name" value="LYSYL-TRNA SYNTHETASE"/>
    <property type="match status" value="1"/>
</dbReference>
<evidence type="ECO:0000259" key="7">
    <source>
        <dbReference type="PROSITE" id="PS50862"/>
    </source>
</evidence>
<dbReference type="InterPro" id="IPR004364">
    <property type="entry name" value="Aa-tRNA-synt_II"/>
</dbReference>
<feature type="region of interest" description="Disordered" evidence="6">
    <location>
        <begin position="60"/>
        <end position="89"/>
    </location>
</feature>
<keyword evidence="3" id="KW-0547">Nucleotide-binding</keyword>
<dbReference type="AlphaFoldDB" id="A0A450VLP6"/>
<evidence type="ECO:0000256" key="1">
    <source>
        <dbReference type="ARBA" id="ARBA00011738"/>
    </source>
</evidence>
<reference evidence="10" key="1">
    <citation type="submission" date="2019-02" db="EMBL/GenBank/DDBJ databases">
        <authorList>
            <person name="Gruber-Vodicka R. H."/>
            <person name="Seah K. B. B."/>
        </authorList>
    </citation>
    <scope>NUCLEOTIDE SEQUENCE</scope>
    <source>
        <strain evidence="10">BECK_SA2B12</strain>
        <strain evidence="9">BECK_SA2B15</strain>
        <strain evidence="8">BECK_SA2B20</strain>
    </source>
</reference>
<dbReference type="EMBL" id="CAADFJ010000287">
    <property type="protein sequence ID" value="VFK05620.1"/>
    <property type="molecule type" value="Genomic_DNA"/>
</dbReference>
<dbReference type="PANTHER" id="PTHR42918:SF6">
    <property type="entry name" value="ELONGATION FACTOR P--(R)-BETA-LYSINE LIGASE"/>
    <property type="match status" value="1"/>
</dbReference>
<dbReference type="SUPFAM" id="SSF55681">
    <property type="entry name" value="Class II aaRS and biotin synthetases"/>
    <property type="match status" value="1"/>
</dbReference>
<dbReference type="Gene3D" id="3.30.930.10">
    <property type="entry name" value="Bira Bifunctional Protein, Domain 2"/>
    <property type="match status" value="1"/>
</dbReference>
<dbReference type="PROSITE" id="PS50862">
    <property type="entry name" value="AA_TRNA_LIGASE_II"/>
    <property type="match status" value="1"/>
</dbReference>
<organism evidence="10">
    <name type="scientific">Candidatus Kentrum eta</name>
    <dbReference type="NCBI Taxonomy" id="2126337"/>
    <lineage>
        <taxon>Bacteria</taxon>
        <taxon>Pseudomonadati</taxon>
        <taxon>Pseudomonadota</taxon>
        <taxon>Gammaproteobacteria</taxon>
        <taxon>Candidatus Kentrum</taxon>
    </lineage>
</organism>
<dbReference type="NCBIfam" id="TIGR00462">
    <property type="entry name" value="genX"/>
    <property type="match status" value="1"/>
</dbReference>
<dbReference type="NCBIfam" id="NF006828">
    <property type="entry name" value="PRK09350.1"/>
    <property type="match status" value="1"/>
</dbReference>
<dbReference type="GO" id="GO:0005524">
    <property type="term" value="F:ATP binding"/>
    <property type="evidence" value="ECO:0007669"/>
    <property type="project" value="UniProtKB-KW"/>
</dbReference>
<dbReference type="FunFam" id="3.30.930.10:FF:000017">
    <property type="entry name" value="Elongation factor P--(R)-beta-lysine ligase"/>
    <property type="match status" value="1"/>
</dbReference>
<dbReference type="EMBL" id="CAADFG010000285">
    <property type="protein sequence ID" value="VFK02763.1"/>
    <property type="molecule type" value="Genomic_DNA"/>
</dbReference>
<feature type="domain" description="Aminoacyl-transfer RNA synthetases class-II family profile" evidence="7">
    <location>
        <begin position="17"/>
        <end position="341"/>
    </location>
</feature>
<gene>
    <name evidence="9" type="ORF">BECKH772A_GA0070896_102852</name>
    <name evidence="8" type="ORF">BECKH772B_GA0070898_102942</name>
    <name evidence="10" type="ORF">BECKH772C_GA0070978_102872</name>
</gene>
<dbReference type="GO" id="GO:0004824">
    <property type="term" value="F:lysine-tRNA ligase activity"/>
    <property type="evidence" value="ECO:0007669"/>
    <property type="project" value="InterPro"/>
</dbReference>
<keyword evidence="2" id="KW-0436">Ligase</keyword>
<proteinExistence type="predicted"/>
<dbReference type="InterPro" id="IPR045864">
    <property type="entry name" value="aa-tRNA-synth_II/BPL/LPL"/>
</dbReference>
<dbReference type="InterPro" id="IPR004525">
    <property type="entry name" value="EpmA"/>
</dbReference>
<evidence type="ECO:0000256" key="4">
    <source>
        <dbReference type="ARBA" id="ARBA00022840"/>
    </source>
</evidence>
<protein>
    <submittedName>
        <fullName evidence="10">Lysyl-tRNA synthetase, class 2</fullName>
    </submittedName>
</protein>
<evidence type="ECO:0000313" key="9">
    <source>
        <dbReference type="EMBL" id="VFK02763.1"/>
    </source>
</evidence>
<evidence type="ECO:0000256" key="3">
    <source>
        <dbReference type="ARBA" id="ARBA00022741"/>
    </source>
</evidence>
<dbReference type="GO" id="GO:0005829">
    <property type="term" value="C:cytosol"/>
    <property type="evidence" value="ECO:0007669"/>
    <property type="project" value="TreeGrafter"/>
</dbReference>
<evidence type="ECO:0000256" key="5">
    <source>
        <dbReference type="ARBA" id="ARBA00052794"/>
    </source>
</evidence>
<dbReference type="InterPro" id="IPR006195">
    <property type="entry name" value="aa-tRNA-synth_II"/>
</dbReference>
<comment type="catalytic activity">
    <reaction evidence="5">
        <text>D-beta-lysine + L-lysyl-[protein] + ATP = N(6)-((3R)-3,6-diaminohexanoyl)-L-lysyl-[protein] + AMP + diphosphate + H(+)</text>
        <dbReference type="Rhea" id="RHEA:83435"/>
        <dbReference type="Rhea" id="RHEA-COMP:9752"/>
        <dbReference type="Rhea" id="RHEA-COMP:20131"/>
        <dbReference type="ChEBI" id="CHEBI:15378"/>
        <dbReference type="ChEBI" id="CHEBI:29969"/>
        <dbReference type="ChEBI" id="CHEBI:30616"/>
        <dbReference type="ChEBI" id="CHEBI:33019"/>
        <dbReference type="ChEBI" id="CHEBI:84138"/>
        <dbReference type="ChEBI" id="CHEBI:156053"/>
        <dbReference type="ChEBI" id="CHEBI:456215"/>
    </reaction>
    <physiologicalReaction direction="left-to-right" evidence="5">
        <dbReference type="Rhea" id="RHEA:83436"/>
    </physiologicalReaction>
</comment>
<accession>A0A450VLP6</accession>
<evidence type="ECO:0000256" key="6">
    <source>
        <dbReference type="SAM" id="MobiDB-lite"/>
    </source>
</evidence>
<dbReference type="EMBL" id="CAADFI010000294">
    <property type="protein sequence ID" value="VFK02664.1"/>
    <property type="molecule type" value="Genomic_DNA"/>
</dbReference>